<evidence type="ECO:0000256" key="1">
    <source>
        <dbReference type="SAM" id="MobiDB-lite"/>
    </source>
</evidence>
<feature type="region of interest" description="Disordered" evidence="1">
    <location>
        <begin position="1"/>
        <end position="41"/>
    </location>
</feature>
<protein>
    <submittedName>
        <fullName evidence="2">Uncharacterized protein</fullName>
    </submittedName>
</protein>
<gene>
    <name evidence="2" type="ORF">QEH52_15985</name>
</gene>
<reference evidence="2 3" key="1">
    <citation type="submission" date="2023-04" db="EMBL/GenBank/DDBJ databases">
        <title>A novel bacteria isolated from coastal sediment.</title>
        <authorList>
            <person name="Liu X.-J."/>
            <person name="Du Z.-J."/>
        </authorList>
    </citation>
    <scope>NUCLEOTIDE SEQUENCE [LARGE SCALE GENOMIC DNA]</scope>
    <source>
        <strain evidence="2 3">SDUM461003</strain>
    </source>
</reference>
<proteinExistence type="predicted"/>
<name>A0ABU1AXY7_9BACT</name>
<accession>A0ABU1AXY7</accession>
<evidence type="ECO:0000313" key="2">
    <source>
        <dbReference type="EMBL" id="MDQ8209025.1"/>
    </source>
</evidence>
<dbReference type="RefSeq" id="WP_308951790.1">
    <property type="nucleotide sequence ID" value="NZ_JARXHW010000048.1"/>
</dbReference>
<organism evidence="2 3">
    <name type="scientific">Thalassobacterium maritimum</name>
    <dbReference type="NCBI Taxonomy" id="3041265"/>
    <lineage>
        <taxon>Bacteria</taxon>
        <taxon>Pseudomonadati</taxon>
        <taxon>Verrucomicrobiota</taxon>
        <taxon>Opitutia</taxon>
        <taxon>Puniceicoccales</taxon>
        <taxon>Coraliomargaritaceae</taxon>
        <taxon>Thalassobacterium</taxon>
    </lineage>
</organism>
<evidence type="ECO:0000313" key="3">
    <source>
        <dbReference type="Proteomes" id="UP001225316"/>
    </source>
</evidence>
<dbReference type="EMBL" id="JARXHW010000048">
    <property type="protein sequence ID" value="MDQ8209025.1"/>
    <property type="molecule type" value="Genomic_DNA"/>
</dbReference>
<sequence>MASSDSPEDLARASSLQPLTSAGHSSVAMPRPWRHPDGPEDLACASSLQLLTSARHPL</sequence>
<dbReference type="Proteomes" id="UP001225316">
    <property type="component" value="Unassembled WGS sequence"/>
</dbReference>
<keyword evidence="3" id="KW-1185">Reference proteome</keyword>
<feature type="compositionally biased region" description="Polar residues" evidence="1">
    <location>
        <begin position="14"/>
        <end position="24"/>
    </location>
</feature>
<comment type="caution">
    <text evidence="2">The sequence shown here is derived from an EMBL/GenBank/DDBJ whole genome shotgun (WGS) entry which is preliminary data.</text>
</comment>